<accession>A0A6A5WKE8</accession>
<keyword evidence="1" id="KW-0812">Transmembrane</keyword>
<proteinExistence type="predicted"/>
<protein>
    <submittedName>
        <fullName evidence="2">Uncharacterized protein</fullName>
    </submittedName>
</protein>
<keyword evidence="1" id="KW-0472">Membrane</keyword>
<sequence>MSIFRLQAALARPSGYIFSAFIYDALFNAFISRIRTASVGYRTLAGYSSWELCIALAYWAWTICIRRRMYYH</sequence>
<feature type="transmembrane region" description="Helical" evidence="1">
    <location>
        <begin position="15"/>
        <end position="32"/>
    </location>
</feature>
<evidence type="ECO:0000313" key="2">
    <source>
        <dbReference type="EMBL" id="KAF2002323.1"/>
    </source>
</evidence>
<evidence type="ECO:0000313" key="3">
    <source>
        <dbReference type="Proteomes" id="UP000799779"/>
    </source>
</evidence>
<evidence type="ECO:0000256" key="1">
    <source>
        <dbReference type="SAM" id="Phobius"/>
    </source>
</evidence>
<keyword evidence="3" id="KW-1185">Reference proteome</keyword>
<organism evidence="2 3">
    <name type="scientific">Amniculicola lignicola CBS 123094</name>
    <dbReference type="NCBI Taxonomy" id="1392246"/>
    <lineage>
        <taxon>Eukaryota</taxon>
        <taxon>Fungi</taxon>
        <taxon>Dikarya</taxon>
        <taxon>Ascomycota</taxon>
        <taxon>Pezizomycotina</taxon>
        <taxon>Dothideomycetes</taxon>
        <taxon>Pleosporomycetidae</taxon>
        <taxon>Pleosporales</taxon>
        <taxon>Amniculicolaceae</taxon>
        <taxon>Amniculicola</taxon>
    </lineage>
</organism>
<reference evidence="2" key="1">
    <citation type="journal article" date="2020" name="Stud. Mycol.">
        <title>101 Dothideomycetes genomes: a test case for predicting lifestyles and emergence of pathogens.</title>
        <authorList>
            <person name="Haridas S."/>
            <person name="Albert R."/>
            <person name="Binder M."/>
            <person name="Bloem J."/>
            <person name="Labutti K."/>
            <person name="Salamov A."/>
            <person name="Andreopoulos B."/>
            <person name="Baker S."/>
            <person name="Barry K."/>
            <person name="Bills G."/>
            <person name="Bluhm B."/>
            <person name="Cannon C."/>
            <person name="Castanera R."/>
            <person name="Culley D."/>
            <person name="Daum C."/>
            <person name="Ezra D."/>
            <person name="Gonzalez J."/>
            <person name="Henrissat B."/>
            <person name="Kuo A."/>
            <person name="Liang C."/>
            <person name="Lipzen A."/>
            <person name="Lutzoni F."/>
            <person name="Magnuson J."/>
            <person name="Mondo S."/>
            <person name="Nolan M."/>
            <person name="Ohm R."/>
            <person name="Pangilinan J."/>
            <person name="Park H.-J."/>
            <person name="Ramirez L."/>
            <person name="Alfaro M."/>
            <person name="Sun H."/>
            <person name="Tritt A."/>
            <person name="Yoshinaga Y."/>
            <person name="Zwiers L.-H."/>
            <person name="Turgeon B."/>
            <person name="Goodwin S."/>
            <person name="Spatafora J."/>
            <person name="Crous P."/>
            <person name="Grigoriev I."/>
        </authorList>
    </citation>
    <scope>NUCLEOTIDE SEQUENCE</scope>
    <source>
        <strain evidence="2">CBS 123094</strain>
    </source>
</reference>
<keyword evidence="1" id="KW-1133">Transmembrane helix</keyword>
<name>A0A6A5WKE8_9PLEO</name>
<dbReference type="AlphaFoldDB" id="A0A6A5WKE8"/>
<feature type="transmembrane region" description="Helical" evidence="1">
    <location>
        <begin position="44"/>
        <end position="61"/>
    </location>
</feature>
<dbReference type="EMBL" id="ML977578">
    <property type="protein sequence ID" value="KAF2002323.1"/>
    <property type="molecule type" value="Genomic_DNA"/>
</dbReference>
<dbReference type="Proteomes" id="UP000799779">
    <property type="component" value="Unassembled WGS sequence"/>
</dbReference>
<gene>
    <name evidence="2" type="ORF">P154DRAFT_145500</name>
</gene>